<dbReference type="PROSITE" id="PS50025">
    <property type="entry name" value="LAM_G_DOMAIN"/>
    <property type="match status" value="1"/>
</dbReference>
<dbReference type="GO" id="GO:0034332">
    <property type="term" value="P:adherens junction organization"/>
    <property type="evidence" value="ECO:0007669"/>
    <property type="project" value="TreeGrafter"/>
</dbReference>
<dbReference type="GO" id="GO:0016477">
    <property type="term" value="P:cell migration"/>
    <property type="evidence" value="ECO:0007669"/>
    <property type="project" value="TreeGrafter"/>
</dbReference>
<dbReference type="PRINTS" id="PR00205">
    <property type="entry name" value="CADHERIN"/>
</dbReference>
<accession>A0A8J4YIE9</accession>
<evidence type="ECO:0000256" key="14">
    <source>
        <dbReference type="SAM" id="MobiDB-lite"/>
    </source>
</evidence>
<dbReference type="SUPFAM" id="SSF49313">
    <property type="entry name" value="Cadherin-like"/>
    <property type="match status" value="9"/>
</dbReference>
<evidence type="ECO:0000256" key="5">
    <source>
        <dbReference type="ARBA" id="ARBA00022737"/>
    </source>
</evidence>
<evidence type="ECO:0000256" key="11">
    <source>
        <dbReference type="PROSITE-ProRule" id="PRU00076"/>
    </source>
</evidence>
<feature type="domain" description="Cadherin" evidence="18">
    <location>
        <begin position="906"/>
        <end position="995"/>
    </location>
</feature>
<gene>
    <name evidence="19" type="primary">shg</name>
    <name evidence="19" type="ORF">GWK47_040666</name>
</gene>
<keyword evidence="5" id="KW-0677">Repeat</keyword>
<feature type="domain" description="Cadherin" evidence="18">
    <location>
        <begin position="775"/>
        <end position="886"/>
    </location>
</feature>
<dbReference type="Pfam" id="PF24811">
    <property type="entry name" value="Ig_Shg"/>
    <property type="match status" value="1"/>
</dbReference>
<feature type="domain" description="Laminin G" evidence="16">
    <location>
        <begin position="1190"/>
        <end position="1391"/>
    </location>
</feature>
<feature type="domain" description="Cadherin" evidence="18">
    <location>
        <begin position="125"/>
        <end position="226"/>
    </location>
</feature>
<dbReference type="Gene3D" id="4.10.900.10">
    <property type="entry name" value="TCF3-CBD (Catenin binding domain)"/>
    <property type="match status" value="1"/>
</dbReference>
<sequence length="1695" mass="187945">MVSALIRIEDTDEPPYFENLKYTFSITESAAQDTYVGTVVARDADLDFDRYELINVQPPGTFTVEPKNGIISVGTNVFANKWQFDFEARALDNKGLYSSVPVHVNIIDENTHKPEFNECAELDGISVFENKTEGLEVVMVTAIDKDHGINGEVTYQLLNDLDTFAIETRTGHGYITTTRMLDRDAEDREFFLTVIAKDGAPLDEALQEACTFKIIVDDINDNPPNFDKPLYEQNIATDHNQETAVLRVTATDIDTLQNADILYSLDDISDDSSYFSVDNHTGIINLVKELDESMASVKTFQLLARATDKGRVPLTNTVRVKVMVVSSGSLPPSIIHTEAPKSIPENAPLQTNVATICAQSNVPNEPDVFFILVTGNTGDTNADGTFAIKKLGNNDPVCPSGSRGVVVYLAVRNLDYETITQYRLILQVVNTQNARVDKEVLVKIQDVNDIPPLLQPFDGAITENSPPILITTIKAIDKDASPQFRNLVYSFDGPDVTDEVRNKFDLSRDGQLRTLMRLDREEKNKYMIPVHVTDGDHNRTSMYWITVKDINDVKPRFDKTLGVYEVQVPEDKGVGKNTGIVLKVIDPDVVNHNDFQIVKGNEQRKFSIDSTTGEVTVATKLDYDDPMRDRNFTMLVRLSDGANEMAETYITIAVINVNDLQPVFDQSSYTFRVTENLDCSIPFGQVSAMDPDLPPDVDQNIEYYLHANERVNFTIHATSGQLSIVGCLDREAATRGSMTIYPLAKDDAGDGYDAEPSAVTIEINDQNDNHPFIQSPENSYTKFMENTDPRTVTPVIIQLADWDTEEHGCPCTLALDDSTSADIVHKFGVTKVEAAPSRFSIVPLVTLDREAQKVYKLPFRTTDRDGVNGIRILTVEVGDKNDSPMSDGQSTIQVYNYLGQFPKMVIGTVHVTDLDDYDVGDKVFEIDPSTNHEVDTNFDVDYNSGEITMLKGAPDGTYLLRVKVEDQFRNEVAFGEVTIRVMDLTEEAIMQSGSFRVKGYSSLQLFQQQETAVTGTSLYERLKNAIANIHEIPAENVDIFCVRDVGSDVDVRYNCHGSPYFTASRLNGLMLTYLSKLNSDLKVKISQVNLDRCLYENDPARPCGTSIGGSTSCQQTLKANMTSPLVVAGDTVTMVGVDITDEYDCSCGTLEPLPSVCYEGYCFNGGVCKPENNTLVCECPSNKDYGPRCELLSARFEKGYAWYEPPKVCENSTIFMSFQTYEKTGILLYSGPTVTRPWHDYPKDFVYVVLNNWVLETYIDLGTGTVSISIALEKNTIRTFDYSITWNHLGITFEVMNCSGSSNPGANGNCKKSVPLIGGSGASHLLNLAAPLQLGGVAAMVSFQQLANSYDWSITPPSVDPFHGCVNEFRHKDFLYDLNSTDYDKETYKPCNAPTQAKVIMGNQSIVIIVVSLLCLIMLVLLILCLARRKKKTVSCPELDGIVKETIGSTDIEGFGEKDMTQYDLKLLRVGPDGYLLNDVHGEKLSYTNPLMHERLQGDADHSTLSTERRRLPDVADDTLQKCKAPIALMPEGLSIGEFIDDNIKKVDKDPSDFDDVRHYCYEGDAMSIASLSSIGSGRSTDSDDTFDYKNDWGPRFKKLNEIYKRGSDEDDDSDFEFNVPKQRKRASLPPAVTETPPESPTDKPVTTSRPSEEPTVTYGGTGGGGGERPPPRATAEPFSPASPYGQIEGAESWC</sequence>
<keyword evidence="2 11" id="KW-0245">EGF-like domain</keyword>
<dbReference type="GO" id="GO:0008013">
    <property type="term" value="F:beta-catenin binding"/>
    <property type="evidence" value="ECO:0007669"/>
    <property type="project" value="TreeGrafter"/>
</dbReference>
<dbReference type="Proteomes" id="UP000770661">
    <property type="component" value="Unassembled WGS sequence"/>
</dbReference>
<dbReference type="Pfam" id="PF01049">
    <property type="entry name" value="CADH_Y-type_LIR"/>
    <property type="match status" value="1"/>
</dbReference>
<comment type="function">
    <text evidence="13">Cadherins are calcium-dependent cell adhesion proteins.</text>
</comment>
<dbReference type="PROSITE" id="PS00232">
    <property type="entry name" value="CADHERIN_1"/>
    <property type="match status" value="1"/>
</dbReference>
<evidence type="ECO:0000256" key="9">
    <source>
        <dbReference type="ARBA" id="ARBA00023157"/>
    </source>
</evidence>
<keyword evidence="20" id="KW-1185">Reference proteome</keyword>
<name>A0A8J4YIE9_CHIOP</name>
<feature type="transmembrane region" description="Helical" evidence="15">
    <location>
        <begin position="1406"/>
        <end position="1427"/>
    </location>
</feature>
<dbReference type="InterPro" id="IPR013320">
    <property type="entry name" value="ConA-like_dom_sf"/>
</dbReference>
<keyword evidence="6 10" id="KW-0106">Calcium</keyword>
<dbReference type="Pfam" id="PF00028">
    <property type="entry name" value="Cadherin"/>
    <property type="match status" value="5"/>
</dbReference>
<dbReference type="GO" id="GO:0007156">
    <property type="term" value="P:homophilic cell adhesion via plasma membrane adhesion molecules"/>
    <property type="evidence" value="ECO:0007669"/>
    <property type="project" value="InterPro"/>
</dbReference>
<feature type="domain" description="Cadherin" evidence="18">
    <location>
        <begin position="18"/>
        <end position="116"/>
    </location>
</feature>
<feature type="domain" description="EGF-like" evidence="17">
    <location>
        <begin position="1153"/>
        <end position="1190"/>
    </location>
</feature>
<dbReference type="InterPro" id="IPR015919">
    <property type="entry name" value="Cadherin-like_sf"/>
</dbReference>
<evidence type="ECO:0000259" key="17">
    <source>
        <dbReference type="PROSITE" id="PS50026"/>
    </source>
</evidence>
<dbReference type="InterPro" id="IPR000742">
    <property type="entry name" value="EGF"/>
</dbReference>
<dbReference type="Gene3D" id="2.60.40.60">
    <property type="entry name" value="Cadherins"/>
    <property type="match status" value="8"/>
</dbReference>
<dbReference type="GO" id="GO:0008104">
    <property type="term" value="P:intracellular protein localization"/>
    <property type="evidence" value="ECO:0007669"/>
    <property type="project" value="UniProtKB-ARBA"/>
</dbReference>
<dbReference type="Gene3D" id="2.60.120.200">
    <property type="match status" value="1"/>
</dbReference>
<dbReference type="GO" id="GO:0007163">
    <property type="term" value="P:establishment or maintenance of cell polarity"/>
    <property type="evidence" value="ECO:0007669"/>
    <property type="project" value="UniProtKB-ARBA"/>
</dbReference>
<dbReference type="CDD" id="cd11304">
    <property type="entry name" value="Cadherin_repeat"/>
    <property type="match status" value="7"/>
</dbReference>
<feature type="domain" description="Cadherin" evidence="18">
    <location>
        <begin position="560"/>
        <end position="664"/>
    </location>
</feature>
<feature type="domain" description="Cadherin" evidence="18">
    <location>
        <begin position="342"/>
        <end position="454"/>
    </location>
</feature>
<evidence type="ECO:0000313" key="19">
    <source>
        <dbReference type="EMBL" id="KAG0724386.1"/>
    </source>
</evidence>
<dbReference type="InterPro" id="IPR039808">
    <property type="entry name" value="Cadherin"/>
</dbReference>
<dbReference type="InterPro" id="IPR020894">
    <property type="entry name" value="Cadherin_CS"/>
</dbReference>
<feature type="domain" description="Cadherin" evidence="18">
    <location>
        <begin position="453"/>
        <end position="557"/>
    </location>
</feature>
<evidence type="ECO:0000259" key="16">
    <source>
        <dbReference type="PROSITE" id="PS50025"/>
    </source>
</evidence>
<dbReference type="FunFam" id="2.60.40.60:FF:000033">
    <property type="entry name" value="FAT atypical cadherin 1"/>
    <property type="match status" value="1"/>
</dbReference>
<evidence type="ECO:0000256" key="7">
    <source>
        <dbReference type="ARBA" id="ARBA00022989"/>
    </source>
</evidence>
<evidence type="ECO:0000256" key="13">
    <source>
        <dbReference type="RuleBase" id="RU004357"/>
    </source>
</evidence>
<dbReference type="FunFam" id="2.60.40.60:FF:000058">
    <property type="entry name" value="FAT atypical cadherin 3"/>
    <property type="match status" value="1"/>
</dbReference>
<protein>
    <submittedName>
        <fullName evidence="19">DE-cadherin</fullName>
    </submittedName>
</protein>
<dbReference type="EMBL" id="JACEEZ010006982">
    <property type="protein sequence ID" value="KAG0724386.1"/>
    <property type="molecule type" value="Genomic_DNA"/>
</dbReference>
<evidence type="ECO:0000256" key="2">
    <source>
        <dbReference type="ARBA" id="ARBA00022536"/>
    </source>
</evidence>
<dbReference type="PANTHER" id="PTHR24027">
    <property type="entry name" value="CADHERIN-23"/>
    <property type="match status" value="1"/>
</dbReference>
<dbReference type="OrthoDB" id="6252479at2759"/>
<feature type="domain" description="Cadherin" evidence="18">
    <location>
        <begin position="227"/>
        <end position="334"/>
    </location>
</feature>
<dbReference type="GO" id="GO:0009887">
    <property type="term" value="P:animal organ morphogenesis"/>
    <property type="evidence" value="ECO:0007669"/>
    <property type="project" value="UniProtKB-ARBA"/>
</dbReference>
<dbReference type="InterPro" id="IPR056370">
    <property type="entry name" value="Shg-like_Ig-like"/>
</dbReference>
<dbReference type="InterPro" id="IPR001791">
    <property type="entry name" value="Laminin_G"/>
</dbReference>
<evidence type="ECO:0000256" key="12">
    <source>
        <dbReference type="RuleBase" id="RU003318"/>
    </source>
</evidence>
<evidence type="ECO:0000313" key="20">
    <source>
        <dbReference type="Proteomes" id="UP000770661"/>
    </source>
</evidence>
<comment type="caution">
    <text evidence="11">Lacks conserved residue(s) required for the propagation of feature annotation.</text>
</comment>
<evidence type="ECO:0000256" key="10">
    <source>
        <dbReference type="PROSITE-ProRule" id="PRU00043"/>
    </source>
</evidence>
<dbReference type="GO" id="GO:0000902">
    <property type="term" value="P:cell morphogenesis"/>
    <property type="evidence" value="ECO:0007669"/>
    <property type="project" value="TreeGrafter"/>
</dbReference>
<dbReference type="InterPro" id="IPR000233">
    <property type="entry name" value="Cadherin_Y-type_LIR"/>
</dbReference>
<evidence type="ECO:0000256" key="4">
    <source>
        <dbReference type="ARBA" id="ARBA00022729"/>
    </source>
</evidence>
<keyword evidence="4" id="KW-0732">Signal</keyword>
<keyword evidence="8 15" id="KW-0472">Membrane</keyword>
<dbReference type="PROSITE" id="PS50268">
    <property type="entry name" value="CADHERIN_2"/>
    <property type="match status" value="9"/>
</dbReference>
<feature type="region of interest" description="Disordered" evidence="14">
    <location>
        <begin position="1605"/>
        <end position="1695"/>
    </location>
</feature>
<dbReference type="SUPFAM" id="SSF49899">
    <property type="entry name" value="Concanavalin A-like lectins/glucanases"/>
    <property type="match status" value="1"/>
</dbReference>
<dbReference type="CDD" id="cd00110">
    <property type="entry name" value="LamG"/>
    <property type="match status" value="1"/>
</dbReference>
<dbReference type="GO" id="GO:0001736">
    <property type="term" value="P:establishment of planar polarity"/>
    <property type="evidence" value="ECO:0007669"/>
    <property type="project" value="UniProtKB-ARBA"/>
</dbReference>
<dbReference type="PANTHER" id="PTHR24027:SF422">
    <property type="entry name" value="CADHERIN DOMAIN-CONTAINING PROTEIN"/>
    <property type="match status" value="1"/>
</dbReference>
<reference evidence="19" key="1">
    <citation type="submission" date="2020-07" db="EMBL/GenBank/DDBJ databases">
        <title>The High-quality genome of the commercially important snow crab, Chionoecetes opilio.</title>
        <authorList>
            <person name="Jeong J.-H."/>
            <person name="Ryu S."/>
        </authorList>
    </citation>
    <scope>NUCLEOTIDE SEQUENCE</scope>
    <source>
        <strain evidence="19">MADBK_172401_WGS</strain>
        <tissue evidence="19">Digestive gland</tissue>
    </source>
</reference>
<evidence type="ECO:0000256" key="8">
    <source>
        <dbReference type="ARBA" id="ARBA00023136"/>
    </source>
</evidence>
<organism evidence="19 20">
    <name type="scientific">Chionoecetes opilio</name>
    <name type="common">Atlantic snow crab</name>
    <name type="synonym">Cancer opilio</name>
    <dbReference type="NCBI Taxonomy" id="41210"/>
    <lineage>
        <taxon>Eukaryota</taxon>
        <taxon>Metazoa</taxon>
        <taxon>Ecdysozoa</taxon>
        <taxon>Arthropoda</taxon>
        <taxon>Crustacea</taxon>
        <taxon>Multicrustacea</taxon>
        <taxon>Malacostraca</taxon>
        <taxon>Eumalacostraca</taxon>
        <taxon>Eucarida</taxon>
        <taxon>Decapoda</taxon>
        <taxon>Pleocyemata</taxon>
        <taxon>Brachyura</taxon>
        <taxon>Eubrachyura</taxon>
        <taxon>Majoidea</taxon>
        <taxon>Majidae</taxon>
        <taxon>Chionoecetes</taxon>
    </lineage>
</organism>
<dbReference type="InterPro" id="IPR002126">
    <property type="entry name" value="Cadherin-like_dom"/>
</dbReference>
<keyword evidence="7 15" id="KW-1133">Transmembrane helix</keyword>
<keyword evidence="12" id="KW-0130">Cell adhesion</keyword>
<proteinExistence type="predicted"/>
<dbReference type="PROSITE" id="PS50026">
    <property type="entry name" value="EGF_3"/>
    <property type="match status" value="1"/>
</dbReference>
<dbReference type="GO" id="GO:0005509">
    <property type="term" value="F:calcium ion binding"/>
    <property type="evidence" value="ECO:0007669"/>
    <property type="project" value="UniProtKB-UniRule"/>
</dbReference>
<dbReference type="SMART" id="SM00112">
    <property type="entry name" value="CA"/>
    <property type="match status" value="9"/>
</dbReference>
<dbReference type="InterPro" id="IPR027397">
    <property type="entry name" value="Catenin-bd_sf"/>
</dbReference>
<evidence type="ECO:0000256" key="3">
    <source>
        <dbReference type="ARBA" id="ARBA00022692"/>
    </source>
</evidence>
<dbReference type="GO" id="GO:0016339">
    <property type="term" value="P:calcium-dependent cell-cell adhesion via plasma membrane cell adhesion molecules"/>
    <property type="evidence" value="ECO:0007669"/>
    <property type="project" value="TreeGrafter"/>
</dbReference>
<keyword evidence="3 12" id="KW-0812">Transmembrane</keyword>
<dbReference type="GO" id="GO:0007043">
    <property type="term" value="P:cell-cell junction assembly"/>
    <property type="evidence" value="ECO:0007669"/>
    <property type="project" value="TreeGrafter"/>
</dbReference>
<dbReference type="GO" id="GO:0005912">
    <property type="term" value="C:adherens junction"/>
    <property type="evidence" value="ECO:0007669"/>
    <property type="project" value="TreeGrafter"/>
</dbReference>
<feature type="domain" description="Cadherin" evidence="18">
    <location>
        <begin position="665"/>
        <end position="773"/>
    </location>
</feature>
<evidence type="ECO:0000256" key="1">
    <source>
        <dbReference type="ARBA" id="ARBA00004167"/>
    </source>
</evidence>
<evidence type="ECO:0000259" key="18">
    <source>
        <dbReference type="PROSITE" id="PS50268"/>
    </source>
</evidence>
<keyword evidence="9" id="KW-1015">Disulfide bond</keyword>
<dbReference type="GO" id="GO:0044331">
    <property type="term" value="P:cell-cell adhesion mediated by cadherin"/>
    <property type="evidence" value="ECO:0007669"/>
    <property type="project" value="TreeGrafter"/>
</dbReference>
<evidence type="ECO:0000256" key="15">
    <source>
        <dbReference type="SAM" id="Phobius"/>
    </source>
</evidence>
<comment type="subcellular location">
    <subcellularLocation>
        <location evidence="12">Cell membrane</location>
        <topology evidence="12">Single-pass type I membrane protein</topology>
    </subcellularLocation>
    <subcellularLocation>
        <location evidence="1">Membrane</location>
        <topology evidence="1">Single-pass membrane protein</topology>
    </subcellularLocation>
</comment>
<dbReference type="GO" id="GO:0016342">
    <property type="term" value="C:catenin complex"/>
    <property type="evidence" value="ECO:0007669"/>
    <property type="project" value="TreeGrafter"/>
</dbReference>
<dbReference type="GO" id="GO:0045296">
    <property type="term" value="F:cadherin binding"/>
    <property type="evidence" value="ECO:0007669"/>
    <property type="project" value="TreeGrafter"/>
</dbReference>
<evidence type="ECO:0000256" key="6">
    <source>
        <dbReference type="ARBA" id="ARBA00022837"/>
    </source>
</evidence>
<comment type="caution">
    <text evidence="19">The sequence shown here is derived from an EMBL/GenBank/DDBJ whole genome shotgun (WGS) entry which is preliminary data.</text>
</comment>